<evidence type="ECO:0000313" key="1">
    <source>
        <dbReference type="EMBL" id="KXA18874.1"/>
    </source>
</evidence>
<protein>
    <submittedName>
        <fullName evidence="1">Uncharacterized protein</fullName>
    </submittedName>
</protein>
<proteinExistence type="predicted"/>
<organism evidence="1 2">
    <name type="scientific">Gardnerella vaginalis</name>
    <dbReference type="NCBI Taxonomy" id="2702"/>
    <lineage>
        <taxon>Bacteria</taxon>
        <taxon>Bacillati</taxon>
        <taxon>Actinomycetota</taxon>
        <taxon>Actinomycetes</taxon>
        <taxon>Bifidobacteriales</taxon>
        <taxon>Bifidobacteriaceae</taxon>
        <taxon>Gardnerella</taxon>
    </lineage>
</organism>
<reference evidence="1 2" key="1">
    <citation type="submission" date="2016-01" db="EMBL/GenBank/DDBJ databases">
        <authorList>
            <person name="Oliw E.H."/>
        </authorList>
    </citation>
    <scope>NUCLEOTIDE SEQUENCE [LARGE SCALE GENOMIC DNA]</scope>
    <source>
        <strain evidence="1 2">GED7760B</strain>
    </source>
</reference>
<dbReference type="Proteomes" id="UP000070558">
    <property type="component" value="Unassembled WGS sequence"/>
</dbReference>
<dbReference type="EMBL" id="LRQA01000024">
    <property type="protein sequence ID" value="KXA18874.1"/>
    <property type="molecule type" value="Genomic_DNA"/>
</dbReference>
<name>A0A133NRF7_GARVA</name>
<sequence length="70" mass="7911">MCSCICFPFDPKRKQMRAKRNKRGQKGTNVVMCESPCVSACYLTLQYGILENGGAASRQSVRRRRSPRAI</sequence>
<dbReference type="PATRIC" id="fig|2702.99.peg.295"/>
<accession>A0A133NRF7</accession>
<dbReference type="AlphaFoldDB" id="A0A133NRF7"/>
<comment type="caution">
    <text evidence="1">The sequence shown here is derived from an EMBL/GenBank/DDBJ whole genome shotgun (WGS) entry which is preliminary data.</text>
</comment>
<gene>
    <name evidence="1" type="ORF">HMPREF3216_00298</name>
</gene>
<evidence type="ECO:0000313" key="2">
    <source>
        <dbReference type="Proteomes" id="UP000070558"/>
    </source>
</evidence>